<reference evidence="2" key="1">
    <citation type="submission" date="2015-10" db="EMBL/GenBank/DDBJ databases">
        <title>Genome of Paenibacillus bovis sp. nov.</title>
        <authorList>
            <person name="Wu Z."/>
            <person name="Gao C."/>
            <person name="Liu Z."/>
            <person name="Zheng H."/>
        </authorList>
    </citation>
    <scope>NUCLEOTIDE SEQUENCE [LARGE SCALE GENOMIC DNA]</scope>
    <source>
        <strain evidence="2">BD3526</strain>
    </source>
</reference>
<accession>A0A172ZF27</accession>
<dbReference type="RefSeq" id="WP_060533425.1">
    <property type="nucleotide sequence ID" value="NZ_CP013023.1"/>
</dbReference>
<protein>
    <submittedName>
        <fullName evidence="1">Uncharacterized protein</fullName>
    </submittedName>
</protein>
<dbReference type="Proteomes" id="UP000078148">
    <property type="component" value="Chromosome"/>
</dbReference>
<proteinExistence type="predicted"/>
<evidence type="ECO:0000313" key="2">
    <source>
        <dbReference type="Proteomes" id="UP000078148"/>
    </source>
</evidence>
<sequence length="497" mass="53418">MASNTPNLNLLKKDPAVDGNDTFNIKTMLNDNWDKIDSAMGDIPDQVADLAKTAVTYKEWPAGVNSINGLVDIGVYYVPDLSKYTNIPNHPAGGTNAAWAGANAIINVYNVQPPYVGPAALRVVELYITLGTAQYFYRRNTKLSTSGSQTTITHGSWERVITTATGRLQLDDVSGSIPLAIGAGSVRTRWGFHVDAGGSMHIAPSTATGGTDSFNFDKGIAINSTTGMVTVETSLRVNNGRLNVYNNRNSAAQYEPSGEWAGRIINFADASNEHGLVVGNRWGANESTVFLAGASGIGSSFKEFFRISGIGKIYMRDTSDQTIDLAATLADLKQSGVNFKNSLVAQLNAKNISVATSEEMSTLINRISEIKARTVSGQVPRTNDAMGTGQDGSPMYQFESTLTTKDFSFNLSGINFFPEYLAVRLNEINGFYRNQPSSSIPLTNGVVRSDAAHVPVKDITFQILSRGNGSFVLRVTNTSSTYSTLRFTVASFSAVGI</sequence>
<gene>
    <name evidence="1" type="ORF">AR543_08165</name>
</gene>
<name>A0A172ZF27_9BACL</name>
<keyword evidence="2" id="KW-1185">Reference proteome</keyword>
<dbReference type="AlphaFoldDB" id="A0A172ZF27"/>
<organism evidence="1 2">
    <name type="scientific">Paenibacillus bovis</name>
    <dbReference type="NCBI Taxonomy" id="1616788"/>
    <lineage>
        <taxon>Bacteria</taxon>
        <taxon>Bacillati</taxon>
        <taxon>Bacillota</taxon>
        <taxon>Bacilli</taxon>
        <taxon>Bacillales</taxon>
        <taxon>Paenibacillaceae</taxon>
        <taxon>Paenibacillus</taxon>
    </lineage>
</organism>
<dbReference type="STRING" id="1616788.AR543_08165"/>
<evidence type="ECO:0000313" key="1">
    <source>
        <dbReference type="EMBL" id="ANF95982.1"/>
    </source>
</evidence>
<reference evidence="1 2" key="2">
    <citation type="journal article" date="2016" name="Int. J. Syst. Evol. Microbiol.">
        <title>Paenibacillus bovis sp. nov., isolated from raw yak (Bos grunniens) milk.</title>
        <authorList>
            <person name="Gao C."/>
            <person name="Han J."/>
            <person name="Liu Z."/>
            <person name="Xu X."/>
            <person name="Hang F."/>
            <person name="Wu Z."/>
        </authorList>
    </citation>
    <scope>NUCLEOTIDE SEQUENCE [LARGE SCALE GENOMIC DNA]</scope>
    <source>
        <strain evidence="1 2">BD3526</strain>
    </source>
</reference>
<dbReference type="OrthoDB" id="1958147at2"/>
<dbReference type="KEGG" id="pbv:AR543_08165"/>
<dbReference type="EMBL" id="CP013023">
    <property type="protein sequence ID" value="ANF95982.1"/>
    <property type="molecule type" value="Genomic_DNA"/>
</dbReference>